<evidence type="ECO:0000313" key="2">
    <source>
        <dbReference type="EMBL" id="GLD33393.1"/>
    </source>
</evidence>
<gene>
    <name evidence="2" type="ORF">Mkiyose1413_52760</name>
</gene>
<dbReference type="SUPFAM" id="SSF53335">
    <property type="entry name" value="S-adenosyl-L-methionine-dependent methyltransferases"/>
    <property type="match status" value="1"/>
</dbReference>
<proteinExistence type="predicted"/>
<dbReference type="RefSeq" id="WP_236982989.1">
    <property type="nucleotide sequence ID" value="NZ_BRXF01000081.1"/>
</dbReference>
<evidence type="ECO:0000313" key="3">
    <source>
        <dbReference type="Proteomes" id="UP001064782"/>
    </source>
</evidence>
<name>A0A9P3V0T0_9MYCO</name>
<dbReference type="Pfam" id="PF13649">
    <property type="entry name" value="Methyltransf_25"/>
    <property type="match status" value="1"/>
</dbReference>
<keyword evidence="3" id="KW-1185">Reference proteome</keyword>
<dbReference type="InterPro" id="IPR041698">
    <property type="entry name" value="Methyltransf_25"/>
</dbReference>
<dbReference type="InterPro" id="IPR029063">
    <property type="entry name" value="SAM-dependent_MTases_sf"/>
</dbReference>
<dbReference type="AlphaFoldDB" id="A0A9P3V0T0"/>
<comment type="caution">
    <text evidence="2">The sequence shown here is derived from an EMBL/GenBank/DDBJ whole genome shotgun (WGS) entry which is preliminary data.</text>
</comment>
<sequence>MLMNRAEVGVVHSPPWRWLERGYVVPVLQRFGGRLPPGTVAAEIGCGSGYGCQLILEQFGAARVDAVDLDSAMINRASRRLARYGDRVRLAHGSATDLRAAVGAGDGAYGAVFDFGIIHHIPGWRSAIGEAARVLGPGGAVLFRRGHRPCPGPTHLPAAV</sequence>
<protein>
    <recommendedName>
        <fullName evidence="1">Methyltransferase domain-containing protein</fullName>
    </recommendedName>
</protein>
<dbReference type="CDD" id="cd02440">
    <property type="entry name" value="AdoMet_MTases"/>
    <property type="match status" value="1"/>
</dbReference>
<reference evidence="2" key="1">
    <citation type="submission" date="2022-08" db="EMBL/GenBank/DDBJ databases">
        <title>Mycobacterium kiyosense sp. nov., scotochromogenic slow-glowing species isolated from respiratory specimens.</title>
        <authorList>
            <person name="Fukano H."/>
            <person name="Kazumi Y."/>
            <person name="Sakagami N."/>
            <person name="Ato M."/>
            <person name="Mitarai S."/>
            <person name="Hoshino Y."/>
        </authorList>
    </citation>
    <scope>NUCLEOTIDE SEQUENCE</scope>
    <source>
        <strain evidence="2">1413</strain>
    </source>
</reference>
<dbReference type="Gene3D" id="3.40.50.150">
    <property type="entry name" value="Vaccinia Virus protein VP39"/>
    <property type="match status" value="1"/>
</dbReference>
<dbReference type="Proteomes" id="UP001064782">
    <property type="component" value="Unassembled WGS sequence"/>
</dbReference>
<feature type="domain" description="Methyltransferase" evidence="1">
    <location>
        <begin position="43"/>
        <end position="139"/>
    </location>
</feature>
<dbReference type="EMBL" id="BRZI01000077">
    <property type="protein sequence ID" value="GLD33393.1"/>
    <property type="molecule type" value="Genomic_DNA"/>
</dbReference>
<accession>A0A9P3V0T0</accession>
<evidence type="ECO:0000259" key="1">
    <source>
        <dbReference type="Pfam" id="PF13649"/>
    </source>
</evidence>
<organism evidence="2 3">
    <name type="scientific">Mycobacterium kiyosense</name>
    <dbReference type="NCBI Taxonomy" id="2871094"/>
    <lineage>
        <taxon>Bacteria</taxon>
        <taxon>Bacillati</taxon>
        <taxon>Actinomycetota</taxon>
        <taxon>Actinomycetes</taxon>
        <taxon>Mycobacteriales</taxon>
        <taxon>Mycobacteriaceae</taxon>
        <taxon>Mycobacterium</taxon>
    </lineage>
</organism>